<accession>A0ABS2MP05</accession>
<dbReference type="InterPro" id="IPR036397">
    <property type="entry name" value="RNaseH_sf"/>
</dbReference>
<dbReference type="Gene3D" id="3.30.420.10">
    <property type="entry name" value="Ribonuclease H-like superfamily/Ribonuclease H"/>
    <property type="match status" value="1"/>
</dbReference>
<dbReference type="InterPro" id="IPR050900">
    <property type="entry name" value="Transposase_IS3/IS150/IS904"/>
</dbReference>
<evidence type="ECO:0000313" key="2">
    <source>
        <dbReference type="EMBL" id="MBM7561123.1"/>
    </source>
</evidence>
<dbReference type="SUPFAM" id="SSF53098">
    <property type="entry name" value="Ribonuclease H-like"/>
    <property type="match status" value="1"/>
</dbReference>
<protein>
    <submittedName>
        <fullName evidence="2">Transposase InsO family protein</fullName>
    </submittedName>
</protein>
<comment type="caution">
    <text evidence="2">The sequence shown here is derived from an EMBL/GenBank/DDBJ whole genome shotgun (WGS) entry which is preliminary data.</text>
</comment>
<reference evidence="2 3" key="1">
    <citation type="submission" date="2021-01" db="EMBL/GenBank/DDBJ databases">
        <title>Genomic Encyclopedia of Type Strains, Phase IV (KMG-IV): sequencing the most valuable type-strain genomes for metagenomic binning, comparative biology and taxonomic classification.</title>
        <authorList>
            <person name="Goeker M."/>
        </authorList>
    </citation>
    <scope>NUCLEOTIDE SEQUENCE [LARGE SCALE GENOMIC DNA]</scope>
    <source>
        <strain evidence="2 3">DSM 24436</strain>
    </source>
</reference>
<dbReference type="PANTHER" id="PTHR46889">
    <property type="entry name" value="TRANSPOSASE INSF FOR INSERTION SEQUENCE IS3B-RELATED"/>
    <property type="match status" value="1"/>
</dbReference>
<keyword evidence="3" id="KW-1185">Reference proteome</keyword>
<dbReference type="Proteomes" id="UP000767854">
    <property type="component" value="Unassembled WGS sequence"/>
</dbReference>
<dbReference type="PROSITE" id="PS50994">
    <property type="entry name" value="INTEGRASE"/>
    <property type="match status" value="1"/>
</dbReference>
<proteinExistence type="predicted"/>
<sequence length="83" mass="9774">MIETFDIKRSLSQKGCPYDNAVAEATFKVFKTEFSNRYIFKSLDELSIELADYVNWYNNIRIHSTLGYLTPVEFKRNTLKKIV</sequence>
<dbReference type="InterPro" id="IPR012337">
    <property type="entry name" value="RNaseH-like_sf"/>
</dbReference>
<dbReference type="PANTHER" id="PTHR46889:SF4">
    <property type="entry name" value="TRANSPOSASE INSO FOR INSERTION SEQUENCE ELEMENT IS911B-RELATED"/>
    <property type="match status" value="1"/>
</dbReference>
<dbReference type="Pfam" id="PF13333">
    <property type="entry name" value="rve_2"/>
    <property type="match status" value="1"/>
</dbReference>
<evidence type="ECO:0000259" key="1">
    <source>
        <dbReference type="PROSITE" id="PS50994"/>
    </source>
</evidence>
<evidence type="ECO:0000313" key="3">
    <source>
        <dbReference type="Proteomes" id="UP000767854"/>
    </source>
</evidence>
<organism evidence="2 3">
    <name type="scientific">Fusibacter tunisiensis</name>
    <dbReference type="NCBI Taxonomy" id="1008308"/>
    <lineage>
        <taxon>Bacteria</taxon>
        <taxon>Bacillati</taxon>
        <taxon>Bacillota</taxon>
        <taxon>Clostridia</taxon>
        <taxon>Eubacteriales</taxon>
        <taxon>Eubacteriales Family XII. Incertae Sedis</taxon>
        <taxon>Fusibacter</taxon>
    </lineage>
</organism>
<dbReference type="EMBL" id="JAFBDT010000003">
    <property type="protein sequence ID" value="MBM7561123.1"/>
    <property type="molecule type" value="Genomic_DNA"/>
</dbReference>
<name>A0ABS2MP05_9FIRM</name>
<feature type="domain" description="Integrase catalytic" evidence="1">
    <location>
        <begin position="1"/>
        <end position="79"/>
    </location>
</feature>
<gene>
    <name evidence="2" type="ORF">JOC49_000640</name>
</gene>
<dbReference type="InterPro" id="IPR001584">
    <property type="entry name" value="Integrase_cat-core"/>
</dbReference>